<dbReference type="OrthoDB" id="5839at2759"/>
<gene>
    <name evidence="6" type="primary">Gpn2</name>
    <name evidence="6" type="ORF">GWK47_019065</name>
</gene>
<keyword evidence="7" id="KW-1185">Reference proteome</keyword>
<dbReference type="Pfam" id="PF03029">
    <property type="entry name" value="ATP_bind_1"/>
    <property type="match status" value="1"/>
</dbReference>
<dbReference type="SUPFAM" id="SSF52540">
    <property type="entry name" value="P-loop containing nucleoside triphosphate hydrolases"/>
    <property type="match status" value="1"/>
</dbReference>
<name>A0A8J5CJ32_CHIOP</name>
<comment type="similarity">
    <text evidence="1 5">Belongs to the GPN-loop GTPase family.</text>
</comment>
<evidence type="ECO:0000256" key="5">
    <source>
        <dbReference type="RuleBase" id="RU365059"/>
    </source>
</evidence>
<sequence length="154" mass="16899">MMETRFGQVVLGPPGSGKTSYCKAMARLLQGLGRKVAVINLDPANDALPYEAAADIQELVCVEEVMGVQGVGPNGALVFCMELLQHNMEWLVNKIKNLPKHYLIFDFPGQAELYSHHTMVRSILSSLEKEGARLCTVYLVDSHYANDPGKTCSS</sequence>
<dbReference type="Gene3D" id="3.40.50.300">
    <property type="entry name" value="P-loop containing nucleotide triphosphate hydrolases"/>
    <property type="match status" value="1"/>
</dbReference>
<accession>A0A8J5CJ32</accession>
<dbReference type="InterPro" id="IPR027417">
    <property type="entry name" value="P-loop_NTPase"/>
</dbReference>
<dbReference type="InterPro" id="IPR004130">
    <property type="entry name" value="Gpn"/>
</dbReference>
<dbReference type="AlphaFoldDB" id="A0A8J5CJ32"/>
<evidence type="ECO:0000256" key="1">
    <source>
        <dbReference type="ARBA" id="ARBA00005290"/>
    </source>
</evidence>
<keyword evidence="4 5" id="KW-0342">GTP-binding</keyword>
<dbReference type="PANTHER" id="PTHR21231:SF3">
    <property type="entry name" value="GPN-LOOP GTPASE 2"/>
    <property type="match status" value="1"/>
</dbReference>
<dbReference type="GO" id="GO:0005525">
    <property type="term" value="F:GTP binding"/>
    <property type="evidence" value="ECO:0007669"/>
    <property type="project" value="UniProtKB-KW"/>
</dbReference>
<comment type="subunit">
    <text evidence="5">Binds to RNA polymerase II (RNAPII).</text>
</comment>
<reference evidence="6" key="1">
    <citation type="submission" date="2020-07" db="EMBL/GenBank/DDBJ databases">
        <title>The High-quality genome of the commercially important snow crab, Chionoecetes opilio.</title>
        <authorList>
            <person name="Jeong J.-H."/>
            <person name="Ryu S."/>
        </authorList>
    </citation>
    <scope>NUCLEOTIDE SEQUENCE</scope>
    <source>
        <strain evidence="6">MADBK_172401_WGS</strain>
        <tissue evidence="6">Digestive gland</tissue>
    </source>
</reference>
<comment type="caution">
    <text evidence="6">The sequence shown here is derived from an EMBL/GenBank/DDBJ whole genome shotgun (WGS) entry which is preliminary data.</text>
</comment>
<comment type="function">
    <text evidence="5">Small GTPase required for proper localization of RNA polymerase II and III (RNAPII and RNAPIII). May act at an RNAP assembly step prior to nuclear import.</text>
</comment>
<dbReference type="Proteomes" id="UP000770661">
    <property type="component" value="Unassembled WGS sequence"/>
</dbReference>
<keyword evidence="3 5" id="KW-0378">Hydrolase</keyword>
<dbReference type="GO" id="GO:0003924">
    <property type="term" value="F:GTPase activity"/>
    <property type="evidence" value="ECO:0007669"/>
    <property type="project" value="TreeGrafter"/>
</dbReference>
<dbReference type="GO" id="GO:0005737">
    <property type="term" value="C:cytoplasm"/>
    <property type="evidence" value="ECO:0007669"/>
    <property type="project" value="TreeGrafter"/>
</dbReference>
<evidence type="ECO:0000256" key="4">
    <source>
        <dbReference type="ARBA" id="ARBA00023134"/>
    </source>
</evidence>
<protein>
    <recommendedName>
        <fullName evidence="5">GPN-loop GTPase 2</fullName>
    </recommendedName>
</protein>
<evidence type="ECO:0000313" key="6">
    <source>
        <dbReference type="EMBL" id="KAG0712159.1"/>
    </source>
</evidence>
<proteinExistence type="inferred from homology"/>
<evidence type="ECO:0000256" key="3">
    <source>
        <dbReference type="ARBA" id="ARBA00022801"/>
    </source>
</evidence>
<organism evidence="6 7">
    <name type="scientific">Chionoecetes opilio</name>
    <name type="common">Atlantic snow crab</name>
    <name type="synonym">Cancer opilio</name>
    <dbReference type="NCBI Taxonomy" id="41210"/>
    <lineage>
        <taxon>Eukaryota</taxon>
        <taxon>Metazoa</taxon>
        <taxon>Ecdysozoa</taxon>
        <taxon>Arthropoda</taxon>
        <taxon>Crustacea</taxon>
        <taxon>Multicrustacea</taxon>
        <taxon>Malacostraca</taxon>
        <taxon>Eumalacostraca</taxon>
        <taxon>Eucarida</taxon>
        <taxon>Decapoda</taxon>
        <taxon>Pleocyemata</taxon>
        <taxon>Brachyura</taxon>
        <taxon>Eubrachyura</taxon>
        <taxon>Majoidea</taxon>
        <taxon>Majidae</taxon>
        <taxon>Chionoecetes</taxon>
    </lineage>
</organism>
<dbReference type="EMBL" id="JACEEZ010022682">
    <property type="protein sequence ID" value="KAG0712159.1"/>
    <property type="molecule type" value="Genomic_DNA"/>
</dbReference>
<evidence type="ECO:0000256" key="2">
    <source>
        <dbReference type="ARBA" id="ARBA00022741"/>
    </source>
</evidence>
<evidence type="ECO:0000313" key="7">
    <source>
        <dbReference type="Proteomes" id="UP000770661"/>
    </source>
</evidence>
<dbReference type="PANTHER" id="PTHR21231">
    <property type="entry name" value="XPA-BINDING PROTEIN 1-RELATED"/>
    <property type="match status" value="1"/>
</dbReference>
<keyword evidence="2 5" id="KW-0547">Nucleotide-binding</keyword>